<dbReference type="SUPFAM" id="SSF56235">
    <property type="entry name" value="N-terminal nucleophile aminohydrolases (Ntn hydrolases)"/>
    <property type="match status" value="1"/>
</dbReference>
<comment type="caution">
    <text evidence="5">The sequence shown here is derived from an EMBL/GenBank/DDBJ whole genome shotgun (WGS) entry which is preliminary data.</text>
</comment>
<dbReference type="SMART" id="SM00948">
    <property type="entry name" value="Proteasome_A_N"/>
    <property type="match status" value="1"/>
</dbReference>
<protein>
    <recommendedName>
        <fullName evidence="4">Proteasome alpha-type subunits domain-containing protein</fullName>
    </recommendedName>
</protein>
<evidence type="ECO:0000259" key="4">
    <source>
        <dbReference type="PROSITE" id="PS00388"/>
    </source>
</evidence>
<dbReference type="AlphaFoldDB" id="A0A0F9MFZ8"/>
<gene>
    <name evidence="5" type="ORF">LCGC14_1159790</name>
</gene>
<evidence type="ECO:0000256" key="2">
    <source>
        <dbReference type="ARBA" id="ARBA00022490"/>
    </source>
</evidence>
<evidence type="ECO:0000256" key="1">
    <source>
        <dbReference type="ARBA" id="ARBA00004496"/>
    </source>
</evidence>
<keyword evidence="3" id="KW-0647">Proteasome</keyword>
<dbReference type="InterPro" id="IPR023332">
    <property type="entry name" value="Proteasome_alpha-type"/>
</dbReference>
<dbReference type="PANTHER" id="PTHR11599">
    <property type="entry name" value="PROTEASOME SUBUNIT ALPHA/BETA"/>
    <property type="match status" value="1"/>
</dbReference>
<reference evidence="5" key="1">
    <citation type="journal article" date="2015" name="Nature">
        <title>Complex archaea that bridge the gap between prokaryotes and eukaryotes.</title>
        <authorList>
            <person name="Spang A."/>
            <person name="Saw J.H."/>
            <person name="Jorgensen S.L."/>
            <person name="Zaremba-Niedzwiedzka K."/>
            <person name="Martijn J."/>
            <person name="Lind A.E."/>
            <person name="van Eijk R."/>
            <person name="Schleper C."/>
            <person name="Guy L."/>
            <person name="Ettema T.J."/>
        </authorList>
    </citation>
    <scope>NUCLEOTIDE SEQUENCE</scope>
</reference>
<dbReference type="Pfam" id="PF00227">
    <property type="entry name" value="Proteasome"/>
    <property type="match status" value="1"/>
</dbReference>
<sequence length="241" mass="26728">MFQQAGRGYDMAITQFSPEGRLFQVEYAIEAVRRGATAIVCRSKDSVVFAVEKKSSDLQDESLGSEKIFKIDEHIGVAIAGLTADARVLIDRARIQAQVNLLNYDEKISVKDSTLNICEYKQAFTQNAGVRPFGVSFLLAGIDSNGPSLFLTDPSGALWSYYAFAIGSQATGARSYLEEHYIEDMNDEDLKMLPIRALKDVMGDNLNKDTCDVAFILKEDKTFKLLNMDEKEALLAKLITS</sequence>
<dbReference type="PROSITE" id="PS00388">
    <property type="entry name" value="PROTEASOME_ALPHA_1"/>
    <property type="match status" value="1"/>
</dbReference>
<evidence type="ECO:0000313" key="5">
    <source>
        <dbReference type="EMBL" id="KKM98251.1"/>
    </source>
</evidence>
<dbReference type="Gene3D" id="3.60.20.10">
    <property type="entry name" value="Glutamine Phosphoribosylpyrophosphate, subunit 1, domain 1"/>
    <property type="match status" value="1"/>
</dbReference>
<evidence type="ECO:0000256" key="3">
    <source>
        <dbReference type="ARBA" id="ARBA00022942"/>
    </source>
</evidence>
<dbReference type="CDD" id="cd01911">
    <property type="entry name" value="proteasome_alpha"/>
    <property type="match status" value="1"/>
</dbReference>
<dbReference type="InterPro" id="IPR001353">
    <property type="entry name" value="Proteasome_sua/b"/>
</dbReference>
<comment type="subcellular location">
    <subcellularLocation>
        <location evidence="1">Cytoplasm</location>
    </subcellularLocation>
</comment>
<dbReference type="GO" id="GO:0006511">
    <property type="term" value="P:ubiquitin-dependent protein catabolic process"/>
    <property type="evidence" value="ECO:0007669"/>
    <property type="project" value="InterPro"/>
</dbReference>
<dbReference type="InterPro" id="IPR050115">
    <property type="entry name" value="Proteasome_alpha"/>
</dbReference>
<organism evidence="5">
    <name type="scientific">marine sediment metagenome</name>
    <dbReference type="NCBI Taxonomy" id="412755"/>
    <lineage>
        <taxon>unclassified sequences</taxon>
        <taxon>metagenomes</taxon>
        <taxon>ecological metagenomes</taxon>
    </lineage>
</organism>
<proteinExistence type="predicted"/>
<feature type="domain" description="Proteasome alpha-type subunits" evidence="4">
    <location>
        <begin position="9"/>
        <end position="31"/>
    </location>
</feature>
<dbReference type="EMBL" id="LAZR01005645">
    <property type="protein sequence ID" value="KKM98251.1"/>
    <property type="molecule type" value="Genomic_DNA"/>
</dbReference>
<keyword evidence="2" id="KW-0963">Cytoplasm</keyword>
<dbReference type="InterPro" id="IPR000426">
    <property type="entry name" value="Proteasome_asu_N"/>
</dbReference>
<dbReference type="GO" id="GO:0019773">
    <property type="term" value="C:proteasome core complex, alpha-subunit complex"/>
    <property type="evidence" value="ECO:0007669"/>
    <property type="project" value="InterPro"/>
</dbReference>
<dbReference type="GO" id="GO:0005737">
    <property type="term" value="C:cytoplasm"/>
    <property type="evidence" value="ECO:0007669"/>
    <property type="project" value="UniProtKB-SubCell"/>
</dbReference>
<dbReference type="FunFam" id="3.60.20.10:FF:000004">
    <property type="entry name" value="Proteasome subunit alpha type-4"/>
    <property type="match status" value="1"/>
</dbReference>
<dbReference type="Pfam" id="PF10584">
    <property type="entry name" value="Proteasome_A_N"/>
    <property type="match status" value="1"/>
</dbReference>
<name>A0A0F9MFZ8_9ZZZZ</name>
<dbReference type="NCBIfam" id="NF003075">
    <property type="entry name" value="PRK03996.1"/>
    <property type="match status" value="1"/>
</dbReference>
<accession>A0A0F9MFZ8</accession>
<dbReference type="InterPro" id="IPR029055">
    <property type="entry name" value="Ntn_hydrolases_N"/>
</dbReference>
<dbReference type="PROSITE" id="PS51475">
    <property type="entry name" value="PROTEASOME_ALPHA_2"/>
    <property type="match status" value="1"/>
</dbReference>